<reference evidence="1 2" key="1">
    <citation type="submission" date="2022-01" db="EMBL/GenBank/DDBJ databases">
        <title>A chromosomal length assembly of Cordylochernes scorpioides.</title>
        <authorList>
            <person name="Zeh D."/>
            <person name="Zeh J."/>
        </authorList>
    </citation>
    <scope>NUCLEOTIDE SEQUENCE [LARGE SCALE GENOMIC DNA]</scope>
    <source>
        <strain evidence="1">IN4F17</strain>
        <tissue evidence="1">Whole Body</tissue>
    </source>
</reference>
<dbReference type="InterPro" id="IPR036397">
    <property type="entry name" value="RNaseH_sf"/>
</dbReference>
<dbReference type="PANTHER" id="PTHR46060:SF1">
    <property type="entry name" value="MARINER MOS1 TRANSPOSASE-LIKE PROTEIN"/>
    <property type="match status" value="1"/>
</dbReference>
<evidence type="ECO:0000313" key="1">
    <source>
        <dbReference type="EMBL" id="UYV81493.1"/>
    </source>
</evidence>
<name>A0ABY6LNR8_9ARAC</name>
<dbReference type="InterPro" id="IPR052709">
    <property type="entry name" value="Transposase-MT_Hybrid"/>
</dbReference>
<dbReference type="Proteomes" id="UP001235939">
    <property type="component" value="Chromosome 20"/>
</dbReference>
<evidence type="ECO:0000313" key="2">
    <source>
        <dbReference type="Proteomes" id="UP001235939"/>
    </source>
</evidence>
<dbReference type="PANTHER" id="PTHR46060">
    <property type="entry name" value="MARINER MOS1 TRANSPOSASE-LIKE PROTEIN"/>
    <property type="match status" value="1"/>
</dbReference>
<gene>
    <name evidence="1" type="ORF">LAZ67_20001353</name>
</gene>
<proteinExistence type="predicted"/>
<sequence>MVEMFNSDPHWLKNAITGDETWVHRYDPEIKRQSSQWLEPRESRFKKVRILKSKCLITFFDVKGLLVYYEFVSEGQTINKHYCLEVKDARNLAILRTRQHRDSWKERHDSKHLAISFEVCDLVLRRIPFNDPRLIKTSPKYEGPLNIVKKFSNVT</sequence>
<keyword evidence="2" id="KW-1185">Reference proteome</keyword>
<dbReference type="Gene3D" id="3.30.420.10">
    <property type="entry name" value="Ribonuclease H-like superfamily/Ribonuclease H"/>
    <property type="match status" value="1"/>
</dbReference>
<dbReference type="Pfam" id="PF01359">
    <property type="entry name" value="Transposase_1"/>
    <property type="match status" value="1"/>
</dbReference>
<organism evidence="1 2">
    <name type="scientific">Cordylochernes scorpioides</name>
    <dbReference type="NCBI Taxonomy" id="51811"/>
    <lineage>
        <taxon>Eukaryota</taxon>
        <taxon>Metazoa</taxon>
        <taxon>Ecdysozoa</taxon>
        <taxon>Arthropoda</taxon>
        <taxon>Chelicerata</taxon>
        <taxon>Arachnida</taxon>
        <taxon>Pseudoscorpiones</taxon>
        <taxon>Cheliferoidea</taxon>
        <taxon>Chernetidae</taxon>
        <taxon>Cordylochernes</taxon>
    </lineage>
</organism>
<dbReference type="InterPro" id="IPR001888">
    <property type="entry name" value="Transposase_1"/>
</dbReference>
<accession>A0ABY6LNR8</accession>
<protein>
    <submittedName>
        <fullName evidence="1">Uncharacterized protein</fullName>
    </submittedName>
</protein>
<dbReference type="EMBL" id="CP092882">
    <property type="protein sequence ID" value="UYV81493.1"/>
    <property type="molecule type" value="Genomic_DNA"/>
</dbReference>